<feature type="transmembrane region" description="Helical" evidence="1">
    <location>
        <begin position="55"/>
        <end position="77"/>
    </location>
</feature>
<keyword evidence="1" id="KW-1133">Transmembrane helix</keyword>
<keyword evidence="1" id="KW-0812">Transmembrane</keyword>
<evidence type="ECO:0000313" key="2">
    <source>
        <dbReference type="EMBL" id="HHM44036.1"/>
    </source>
</evidence>
<gene>
    <name evidence="2" type="ORF">ENM31_01890</name>
</gene>
<reference evidence="2" key="1">
    <citation type="journal article" date="2020" name="mSystems">
        <title>Genome- and Community-Level Interaction Insights into Carbon Utilization and Element Cycling Functions of Hydrothermarchaeota in Hydrothermal Sediment.</title>
        <authorList>
            <person name="Zhou Z."/>
            <person name="Liu Y."/>
            <person name="Xu W."/>
            <person name="Pan J."/>
            <person name="Luo Z.H."/>
            <person name="Li M."/>
        </authorList>
    </citation>
    <scope>NUCLEOTIDE SEQUENCE [LARGE SCALE GENOMIC DNA]</scope>
    <source>
        <strain evidence="2">SpSt-1074</strain>
    </source>
</reference>
<comment type="caution">
    <text evidence="2">The sequence shown here is derived from an EMBL/GenBank/DDBJ whole genome shotgun (WGS) entry which is preliminary data.</text>
</comment>
<proteinExistence type="predicted"/>
<protein>
    <submittedName>
        <fullName evidence="2">Uncharacterized protein</fullName>
    </submittedName>
</protein>
<name>A0A7J3VTN7_CALS0</name>
<dbReference type="EMBL" id="DRXH01000065">
    <property type="protein sequence ID" value="HHM44036.1"/>
    <property type="molecule type" value="Genomic_DNA"/>
</dbReference>
<keyword evidence="1" id="KW-0472">Membrane</keyword>
<evidence type="ECO:0000256" key="1">
    <source>
        <dbReference type="SAM" id="Phobius"/>
    </source>
</evidence>
<sequence>MIELLGVVVSAVGAGLTIGGFWLCWDVYKTQQYEGGSAATPFPLPFFKAYLKRDAAFDLGVSMGVAGYFLGILGGFLTGSAP</sequence>
<feature type="transmembrane region" description="Helical" evidence="1">
    <location>
        <begin position="6"/>
        <end position="25"/>
    </location>
</feature>
<organism evidence="2">
    <name type="scientific">Caldiarchaeum subterraneum</name>
    <dbReference type="NCBI Taxonomy" id="311458"/>
    <lineage>
        <taxon>Archaea</taxon>
        <taxon>Nitrososphaerota</taxon>
        <taxon>Candidatus Caldarchaeales</taxon>
        <taxon>Candidatus Caldarchaeaceae</taxon>
        <taxon>Candidatus Caldarchaeum</taxon>
    </lineage>
</organism>
<dbReference type="AlphaFoldDB" id="A0A7J3VTN7"/>
<accession>A0A7J3VTN7</accession>